<evidence type="ECO:0000256" key="16">
    <source>
        <dbReference type="PIRSR" id="PIRSR605478-3"/>
    </source>
</evidence>
<feature type="site" description="Important for catalytic activity" evidence="18">
    <location>
        <position position="261"/>
    </location>
</feature>
<dbReference type="PROSITE" id="PS00802">
    <property type="entry name" value="TRANSKETOLASE_2"/>
    <property type="match status" value="1"/>
</dbReference>
<dbReference type="GO" id="GO:0006098">
    <property type="term" value="P:pentose-phosphate shunt"/>
    <property type="evidence" value="ECO:0007669"/>
    <property type="project" value="TreeGrafter"/>
</dbReference>
<evidence type="ECO:0000256" key="8">
    <source>
        <dbReference type="ARBA" id="ARBA00022723"/>
    </source>
</evidence>
<evidence type="ECO:0000256" key="19">
    <source>
        <dbReference type="RuleBase" id="RU004996"/>
    </source>
</evidence>
<feature type="binding site" evidence="15">
    <location>
        <position position="356"/>
    </location>
    <ligand>
        <name>substrate</name>
    </ligand>
</feature>
<evidence type="ECO:0000256" key="10">
    <source>
        <dbReference type="ARBA" id="ARBA00022842"/>
    </source>
</evidence>
<evidence type="ECO:0000256" key="18">
    <source>
        <dbReference type="PIRSR" id="PIRSR605478-5"/>
    </source>
</evidence>
<dbReference type="FunFam" id="3.40.50.920:FF:000003">
    <property type="entry name" value="Transketolase"/>
    <property type="match status" value="1"/>
</dbReference>
<dbReference type="AlphaFoldDB" id="A0A7X9IJH8"/>
<dbReference type="EMBL" id="JAAZON010000241">
    <property type="protein sequence ID" value="NMC62650.1"/>
    <property type="molecule type" value="Genomic_DNA"/>
</dbReference>
<feature type="binding site" evidence="17">
    <location>
        <position position="186"/>
    </location>
    <ligand>
        <name>Mg(2+)</name>
        <dbReference type="ChEBI" id="CHEBI:18420"/>
    </ligand>
</feature>
<feature type="domain" description="Transketolase-like pyrimidine-binding" evidence="21">
    <location>
        <begin position="353"/>
        <end position="525"/>
    </location>
</feature>
<dbReference type="Proteomes" id="UP000524246">
    <property type="component" value="Unassembled WGS sequence"/>
</dbReference>
<evidence type="ECO:0000256" key="12">
    <source>
        <dbReference type="ARBA" id="ARBA00049473"/>
    </source>
</evidence>
<dbReference type="InterPro" id="IPR005474">
    <property type="entry name" value="Transketolase_N"/>
</dbReference>
<organism evidence="22 23">
    <name type="scientific">SAR324 cluster bacterium</name>
    <dbReference type="NCBI Taxonomy" id="2024889"/>
    <lineage>
        <taxon>Bacteria</taxon>
        <taxon>Deltaproteobacteria</taxon>
        <taxon>SAR324 cluster</taxon>
    </lineage>
</organism>
<comment type="function">
    <text evidence="19">Catalyzes the transfer of a two-carbon ketol group from a ketose donor to an aldose acceptor, via a covalent intermediate with the cofactor thiamine pyrophosphate.</text>
</comment>
<feature type="binding site" evidence="15">
    <location>
        <position position="460"/>
    </location>
    <ligand>
        <name>substrate</name>
    </ligand>
</feature>
<evidence type="ECO:0000256" key="5">
    <source>
        <dbReference type="ARBA" id="ARBA00011738"/>
    </source>
</evidence>
<feature type="site" description="Important for catalytic activity" evidence="18">
    <location>
        <position position="30"/>
    </location>
</feature>
<sequence>MKIDIEKTSLLAKTIRMLSVDAIEKANSGHPGMPMGAADYTAVLWNYFLHFDPKDPEWLGRDYFVLSAGHGSMLLYSLLHLFGYELPMSELENFRQWGSKTPGHPEFGLTPGVATTTGPLGQGFGNAVGIALSQKLLAEKYSPEIFRGQVFGVVSDGDLMEGISSEAASIAGHLGLGNLVFIYDDNHISIGGNTSICFSEDVAMRFQSCGWYVQKIDGHDIQAIADSLQNAVSESEKPSIIIARTTIGFGSPNKSNTSEVHGSPLGKEEREQTRKNLNWPISTDFYIPDEILEFCAASVEVKSKERKEWDAFYSKWSKEHKSLAAELDAQLHNSIPAKLEEELEATFSKSKKDATRNLSGQVLQVLAKHLPFLIGGSADLEPSTKTLIKGSADIKKNEFTGRNIRFGVREHAMGAIANGLAYTKLWIPYTATFMVFSDYMRPTIRLAALSHLQVLFIFTHDSFWVGEDGPTHQPIEQAASLRLIPNTYVFRPADGLETAMCYLAALKRNKGPSALLLTRQNVEPLVRSDSFKPEDILKGAYIVANPDVEDLIIVATGSEVSLCIEAVKLLENKGLRARVVSMPCVELFLEQGSKYIESILPKGSTRVCVEAGVTTGWEAVVGSSALIIGLNHFGASAPGEILAEKFGFSPESVAERIEEYCSL</sequence>
<reference evidence="22 23" key="1">
    <citation type="journal article" date="2020" name="Biotechnol. Biofuels">
        <title>New insights from the biogas microbiome by comprehensive genome-resolved metagenomics of nearly 1600 species originating from multiple anaerobic digesters.</title>
        <authorList>
            <person name="Campanaro S."/>
            <person name="Treu L."/>
            <person name="Rodriguez-R L.M."/>
            <person name="Kovalovszki A."/>
            <person name="Ziels R.M."/>
            <person name="Maus I."/>
            <person name="Zhu X."/>
            <person name="Kougias P.G."/>
            <person name="Basile A."/>
            <person name="Luo G."/>
            <person name="Schluter A."/>
            <person name="Konstantinidis K.T."/>
            <person name="Angelidaki I."/>
        </authorList>
    </citation>
    <scope>NUCLEOTIDE SEQUENCE [LARGE SCALE GENOMIC DNA]</scope>
    <source>
        <strain evidence="22">AS27yjCOA_65</strain>
    </source>
</reference>
<comment type="caution">
    <text evidence="22">The sequence shown here is derived from an EMBL/GenBank/DDBJ whole genome shotgun (WGS) entry which is preliminary data.</text>
</comment>
<comment type="cofactor">
    <cofactor evidence="3">
        <name>Co(2+)</name>
        <dbReference type="ChEBI" id="CHEBI:48828"/>
    </cofactor>
</comment>
<gene>
    <name evidence="22" type="primary">tkt</name>
    <name evidence="22" type="ORF">GYA55_05710</name>
</gene>
<feature type="binding site" evidence="15">
    <location>
        <position position="30"/>
    </location>
    <ligand>
        <name>substrate</name>
    </ligand>
</feature>
<dbReference type="GO" id="GO:0004802">
    <property type="term" value="F:transketolase activity"/>
    <property type="evidence" value="ECO:0007669"/>
    <property type="project" value="UniProtKB-UniRule"/>
</dbReference>
<comment type="catalytic activity">
    <reaction evidence="12 19">
        <text>D-sedoheptulose 7-phosphate + D-glyceraldehyde 3-phosphate = aldehydo-D-ribose 5-phosphate + D-xylulose 5-phosphate</text>
        <dbReference type="Rhea" id="RHEA:10508"/>
        <dbReference type="ChEBI" id="CHEBI:57483"/>
        <dbReference type="ChEBI" id="CHEBI:57737"/>
        <dbReference type="ChEBI" id="CHEBI:58273"/>
        <dbReference type="ChEBI" id="CHEBI:59776"/>
        <dbReference type="EC" id="2.2.1.1"/>
    </reaction>
</comment>
<dbReference type="SUPFAM" id="SSF52518">
    <property type="entry name" value="Thiamin diphosphate-binding fold (THDP-binding)"/>
    <property type="match status" value="2"/>
</dbReference>
<comment type="subunit">
    <text evidence="5 19">Homodimer.</text>
</comment>
<evidence type="ECO:0000256" key="20">
    <source>
        <dbReference type="SAM" id="MobiDB-lite"/>
    </source>
</evidence>
<feature type="binding site" evidence="15">
    <location>
        <position position="383"/>
    </location>
    <ligand>
        <name>substrate</name>
    </ligand>
</feature>
<dbReference type="NCBIfam" id="TIGR00232">
    <property type="entry name" value="tktlase_bact"/>
    <property type="match status" value="1"/>
</dbReference>
<dbReference type="GO" id="GO:0046872">
    <property type="term" value="F:metal ion binding"/>
    <property type="evidence" value="ECO:0007669"/>
    <property type="project" value="UniProtKB-KW"/>
</dbReference>
<feature type="binding site" evidence="17">
    <location>
        <position position="156"/>
    </location>
    <ligand>
        <name>Mg(2+)</name>
        <dbReference type="ChEBI" id="CHEBI:18420"/>
    </ligand>
</feature>
<keyword evidence="10 17" id="KW-0460">Magnesium</keyword>
<feature type="binding site" evidence="16">
    <location>
        <position position="436"/>
    </location>
    <ligand>
        <name>thiamine diphosphate</name>
        <dbReference type="ChEBI" id="CHEBI:58937"/>
    </ligand>
</feature>
<dbReference type="InterPro" id="IPR055152">
    <property type="entry name" value="Transketolase-like_C_2"/>
</dbReference>
<evidence type="ECO:0000313" key="23">
    <source>
        <dbReference type="Proteomes" id="UP000524246"/>
    </source>
</evidence>
<dbReference type="CDD" id="cd02012">
    <property type="entry name" value="TPP_TK"/>
    <property type="match status" value="1"/>
</dbReference>
<dbReference type="InterPro" id="IPR049557">
    <property type="entry name" value="Transketolase_CS"/>
</dbReference>
<feature type="binding site" evidence="15">
    <location>
        <position position="519"/>
    </location>
    <ligand>
        <name>substrate</name>
    </ligand>
</feature>
<feature type="binding site" evidence="16">
    <location>
        <position position="157"/>
    </location>
    <ligand>
        <name>thiamine diphosphate</name>
        <dbReference type="ChEBI" id="CHEBI:58937"/>
    </ligand>
</feature>
<evidence type="ECO:0000256" key="11">
    <source>
        <dbReference type="ARBA" id="ARBA00023052"/>
    </source>
</evidence>
<dbReference type="PROSITE" id="PS00801">
    <property type="entry name" value="TRANSKETOLASE_1"/>
    <property type="match status" value="1"/>
</dbReference>
<dbReference type="EC" id="2.2.1.1" evidence="6 13"/>
<dbReference type="SMART" id="SM00861">
    <property type="entry name" value="Transket_pyr"/>
    <property type="match status" value="1"/>
</dbReference>
<dbReference type="FunFam" id="3.40.50.970:FF:000004">
    <property type="entry name" value="Transketolase"/>
    <property type="match status" value="1"/>
</dbReference>
<evidence type="ECO:0000256" key="15">
    <source>
        <dbReference type="PIRSR" id="PIRSR605478-2"/>
    </source>
</evidence>
<evidence type="ECO:0000259" key="21">
    <source>
        <dbReference type="SMART" id="SM00861"/>
    </source>
</evidence>
<feature type="region of interest" description="Disordered" evidence="20">
    <location>
        <begin position="252"/>
        <end position="272"/>
    </location>
</feature>
<evidence type="ECO:0000256" key="17">
    <source>
        <dbReference type="PIRSR" id="PIRSR605478-4"/>
    </source>
</evidence>
<proteinExistence type="inferred from homology"/>
<dbReference type="Pfam" id="PF22613">
    <property type="entry name" value="Transketolase_C_1"/>
    <property type="match status" value="1"/>
</dbReference>
<evidence type="ECO:0000256" key="13">
    <source>
        <dbReference type="NCBIfam" id="TIGR00232"/>
    </source>
</evidence>
<comment type="cofactor">
    <cofactor evidence="17">
        <name>Mg(2+)</name>
        <dbReference type="ChEBI" id="CHEBI:18420"/>
    </cofactor>
    <text evidence="17">Binds 1 Mg(2+) ion per subunit. Can also utilize other divalent metal cations, such as Ca(2+), Mn(2+) and Co(2+).</text>
</comment>
<evidence type="ECO:0000256" key="1">
    <source>
        <dbReference type="ARBA" id="ARBA00001913"/>
    </source>
</evidence>
<comment type="cofactor">
    <cofactor evidence="16">
        <name>thiamine diphosphate</name>
        <dbReference type="ChEBI" id="CHEBI:58937"/>
    </cofactor>
    <text evidence="16">Binds 1 thiamine pyrophosphate per subunit. During the reaction, the substrate forms a covalent intermediate with the cofactor.</text>
</comment>
<keyword evidence="11 16" id="KW-0786">Thiamine pyrophosphate</keyword>
<dbReference type="Pfam" id="PF02779">
    <property type="entry name" value="Transket_pyr"/>
    <property type="match status" value="1"/>
</dbReference>
<evidence type="ECO:0000256" key="3">
    <source>
        <dbReference type="ARBA" id="ARBA00001941"/>
    </source>
</evidence>
<dbReference type="InterPro" id="IPR009014">
    <property type="entry name" value="Transketo_C/PFOR_II"/>
</dbReference>
<evidence type="ECO:0000256" key="14">
    <source>
        <dbReference type="PIRSR" id="PIRSR605478-1"/>
    </source>
</evidence>
<evidence type="ECO:0000256" key="9">
    <source>
        <dbReference type="ARBA" id="ARBA00022837"/>
    </source>
</evidence>
<feature type="binding site" evidence="17">
    <location>
        <position position="188"/>
    </location>
    <ligand>
        <name>Mg(2+)</name>
        <dbReference type="ChEBI" id="CHEBI:18420"/>
    </ligand>
</feature>
<keyword evidence="7 19" id="KW-0808">Transferase</keyword>
<dbReference type="Gene3D" id="3.40.50.970">
    <property type="match status" value="2"/>
</dbReference>
<name>A0A7X9IJH8_9DELT</name>
<feature type="binding site" evidence="15">
    <location>
        <position position="261"/>
    </location>
    <ligand>
        <name>substrate</name>
    </ligand>
</feature>
<feature type="binding site" evidence="16">
    <location>
        <position position="186"/>
    </location>
    <ligand>
        <name>thiamine diphosphate</name>
        <dbReference type="ChEBI" id="CHEBI:58937"/>
    </ligand>
</feature>
<dbReference type="PANTHER" id="PTHR43522">
    <property type="entry name" value="TRANSKETOLASE"/>
    <property type="match status" value="1"/>
</dbReference>
<comment type="cofactor">
    <cofactor evidence="19">
        <name>Mg(2+)</name>
        <dbReference type="ChEBI" id="CHEBI:18420"/>
    </cofactor>
    <cofactor evidence="19">
        <name>Ca(2+)</name>
        <dbReference type="ChEBI" id="CHEBI:29108"/>
    </cofactor>
    <cofactor evidence="19">
        <name>Mn(2+)</name>
        <dbReference type="ChEBI" id="CHEBI:29035"/>
    </cofactor>
    <cofactor evidence="19">
        <name>Co(2+)</name>
        <dbReference type="ChEBI" id="CHEBI:48828"/>
    </cofactor>
    <text evidence="19">Binds 1 Mg(2+) ion per subunit. Can also utilize other divalent metal cations, such as Ca(2+), Mn(2+) and Co(2+).</text>
</comment>
<comment type="cofactor">
    <cofactor evidence="1">
        <name>Ca(2+)</name>
        <dbReference type="ChEBI" id="CHEBI:29108"/>
    </cofactor>
</comment>
<dbReference type="InterPro" id="IPR005475">
    <property type="entry name" value="Transketolase-like_Pyr-bd"/>
</dbReference>
<keyword evidence="8 17" id="KW-0479">Metal-binding</keyword>
<evidence type="ECO:0000256" key="7">
    <source>
        <dbReference type="ARBA" id="ARBA00022679"/>
    </source>
</evidence>
<dbReference type="InterPro" id="IPR029061">
    <property type="entry name" value="THDP-binding"/>
</dbReference>
<evidence type="ECO:0000313" key="22">
    <source>
        <dbReference type="EMBL" id="NMC62650.1"/>
    </source>
</evidence>
<dbReference type="CDD" id="cd07033">
    <property type="entry name" value="TPP_PYR_DXS_TK_like"/>
    <property type="match status" value="1"/>
</dbReference>
<protein>
    <recommendedName>
        <fullName evidence="6 13">Transketolase</fullName>
        <ecNumber evidence="6 13">2.2.1.1</ecNumber>
    </recommendedName>
</protein>
<dbReference type="InterPro" id="IPR005478">
    <property type="entry name" value="Transketolase_bac-like"/>
</dbReference>
<feature type="binding site" evidence="16">
    <location>
        <position position="70"/>
    </location>
    <ligand>
        <name>thiamine diphosphate</name>
        <dbReference type="ChEBI" id="CHEBI:58937"/>
    </ligand>
</feature>
<evidence type="ECO:0000256" key="6">
    <source>
        <dbReference type="ARBA" id="ARBA00013152"/>
    </source>
</evidence>
<keyword evidence="9 19" id="KW-0106">Calcium</keyword>
<dbReference type="InterPro" id="IPR020826">
    <property type="entry name" value="Transketolase_BS"/>
</dbReference>
<dbReference type="PANTHER" id="PTHR43522:SF2">
    <property type="entry name" value="TRANSKETOLASE 1-RELATED"/>
    <property type="match status" value="1"/>
</dbReference>
<comment type="cofactor">
    <cofactor evidence="2">
        <name>Mn(2+)</name>
        <dbReference type="ChEBI" id="CHEBI:29035"/>
    </cofactor>
</comment>
<evidence type="ECO:0000256" key="2">
    <source>
        <dbReference type="ARBA" id="ARBA00001936"/>
    </source>
</evidence>
<dbReference type="Pfam" id="PF00456">
    <property type="entry name" value="Transketolase_N"/>
    <property type="match status" value="1"/>
</dbReference>
<dbReference type="FunFam" id="3.40.50.970:FF:000045">
    <property type="entry name" value="Transketolase"/>
    <property type="match status" value="1"/>
</dbReference>
<dbReference type="Gene3D" id="3.40.50.920">
    <property type="match status" value="1"/>
</dbReference>
<accession>A0A7X9IJH8</accession>
<evidence type="ECO:0000256" key="4">
    <source>
        <dbReference type="ARBA" id="ARBA00007131"/>
    </source>
</evidence>
<comment type="similarity">
    <text evidence="4 19">Belongs to the transketolase family.</text>
</comment>
<dbReference type="GO" id="GO:0005829">
    <property type="term" value="C:cytosol"/>
    <property type="evidence" value="ECO:0007669"/>
    <property type="project" value="TreeGrafter"/>
</dbReference>
<feature type="active site" description="Proton donor" evidence="14">
    <location>
        <position position="410"/>
    </location>
</feature>
<feature type="binding site" evidence="15">
    <location>
        <position position="472"/>
    </location>
    <ligand>
        <name>substrate</name>
    </ligand>
</feature>
<dbReference type="InterPro" id="IPR033247">
    <property type="entry name" value="Transketolase_fam"/>
</dbReference>
<feature type="binding site" evidence="15">
    <location>
        <position position="468"/>
    </location>
    <ligand>
        <name>substrate</name>
    </ligand>
</feature>
<feature type="binding site" evidence="16">
    <location>
        <position position="261"/>
    </location>
    <ligand>
        <name>thiamine diphosphate</name>
        <dbReference type="ChEBI" id="CHEBI:58937"/>
    </ligand>
</feature>
<feature type="binding site" evidence="16">
    <location>
        <begin position="118"/>
        <end position="120"/>
    </location>
    <ligand>
        <name>thiamine diphosphate</name>
        <dbReference type="ChEBI" id="CHEBI:58937"/>
    </ligand>
</feature>
<dbReference type="SUPFAM" id="SSF52922">
    <property type="entry name" value="TK C-terminal domain-like"/>
    <property type="match status" value="1"/>
</dbReference>